<evidence type="ECO:0000256" key="1">
    <source>
        <dbReference type="ARBA" id="ARBA00022801"/>
    </source>
</evidence>
<dbReference type="EMBL" id="CP002691">
    <property type="protein sequence ID" value="AEE50100.1"/>
    <property type="molecule type" value="Genomic_DNA"/>
</dbReference>
<organism evidence="4 5">
    <name type="scientific">Haliscomenobacter hydrossis (strain ATCC 27775 / DSM 1100 / LMG 10767 / O)</name>
    <dbReference type="NCBI Taxonomy" id="760192"/>
    <lineage>
        <taxon>Bacteria</taxon>
        <taxon>Pseudomonadati</taxon>
        <taxon>Bacteroidota</taxon>
        <taxon>Saprospiria</taxon>
        <taxon>Saprospirales</taxon>
        <taxon>Haliscomenobacteraceae</taxon>
        <taxon>Haliscomenobacter</taxon>
    </lineage>
</organism>
<dbReference type="OrthoDB" id="977752at2"/>
<name>F4KT30_HALH1</name>
<proteinExistence type="predicted"/>
<accession>F4KT30</accession>
<feature type="region of interest" description="Disordered" evidence="2">
    <location>
        <begin position="97"/>
        <end position="122"/>
    </location>
</feature>
<feature type="domain" description="Mannosyl-glycoprotein endo-beta-N-acetylglucosamidase-like" evidence="3">
    <location>
        <begin position="154"/>
        <end position="303"/>
    </location>
</feature>
<dbReference type="GO" id="GO:0004040">
    <property type="term" value="F:amidase activity"/>
    <property type="evidence" value="ECO:0007669"/>
    <property type="project" value="InterPro"/>
</dbReference>
<reference key="2">
    <citation type="submission" date="2011-04" db="EMBL/GenBank/DDBJ databases">
        <title>Complete sequence of chromosome of Haliscomenobacter hydrossis DSM 1100.</title>
        <authorList>
            <consortium name="US DOE Joint Genome Institute (JGI-PGF)"/>
            <person name="Lucas S."/>
            <person name="Han J."/>
            <person name="Lapidus A."/>
            <person name="Bruce D."/>
            <person name="Goodwin L."/>
            <person name="Pitluck S."/>
            <person name="Peters L."/>
            <person name="Kyrpides N."/>
            <person name="Mavromatis K."/>
            <person name="Ivanova N."/>
            <person name="Ovchinnikova G."/>
            <person name="Pagani I."/>
            <person name="Daligault H."/>
            <person name="Detter J.C."/>
            <person name="Han C."/>
            <person name="Land M."/>
            <person name="Hauser L."/>
            <person name="Markowitz V."/>
            <person name="Cheng J.-F."/>
            <person name="Hugenholtz P."/>
            <person name="Woyke T."/>
            <person name="Wu D."/>
            <person name="Verbarg S."/>
            <person name="Frueling A."/>
            <person name="Brambilla E."/>
            <person name="Klenk H.-P."/>
            <person name="Eisen J.A."/>
        </authorList>
    </citation>
    <scope>NUCLEOTIDE SEQUENCE</scope>
    <source>
        <strain>DSM 1100</strain>
    </source>
</reference>
<evidence type="ECO:0000313" key="5">
    <source>
        <dbReference type="Proteomes" id="UP000008461"/>
    </source>
</evidence>
<dbReference type="RefSeq" id="WP_013764652.1">
    <property type="nucleotide sequence ID" value="NC_015510.1"/>
</dbReference>
<dbReference type="PANTHER" id="PTHR33308">
    <property type="entry name" value="PEPTIDOGLYCAN HYDROLASE FLGJ"/>
    <property type="match status" value="1"/>
</dbReference>
<evidence type="ECO:0000256" key="2">
    <source>
        <dbReference type="SAM" id="MobiDB-lite"/>
    </source>
</evidence>
<gene>
    <name evidence="4" type="ordered locus">Halhy_2218</name>
</gene>
<dbReference type="InterPro" id="IPR002901">
    <property type="entry name" value="MGlyc_endo_b_GlcNAc-like_dom"/>
</dbReference>
<reference evidence="4 5" key="1">
    <citation type="journal article" date="2011" name="Stand. Genomic Sci.">
        <title>Complete genome sequence of Haliscomenobacter hydrossis type strain (O).</title>
        <authorList>
            <consortium name="US DOE Joint Genome Institute (JGI-PGF)"/>
            <person name="Daligault H."/>
            <person name="Lapidus A."/>
            <person name="Zeytun A."/>
            <person name="Nolan M."/>
            <person name="Lucas S."/>
            <person name="Del Rio T.G."/>
            <person name="Tice H."/>
            <person name="Cheng J.F."/>
            <person name="Tapia R."/>
            <person name="Han C."/>
            <person name="Goodwin L."/>
            <person name="Pitluck S."/>
            <person name="Liolios K."/>
            <person name="Pagani I."/>
            <person name="Ivanova N."/>
            <person name="Huntemann M."/>
            <person name="Mavromatis K."/>
            <person name="Mikhailova N."/>
            <person name="Pati A."/>
            <person name="Chen A."/>
            <person name="Palaniappan K."/>
            <person name="Land M."/>
            <person name="Hauser L."/>
            <person name="Brambilla E.M."/>
            <person name="Rohde M."/>
            <person name="Verbarg S."/>
            <person name="Goker M."/>
            <person name="Bristow J."/>
            <person name="Eisen J.A."/>
            <person name="Markowitz V."/>
            <person name="Hugenholtz P."/>
            <person name="Kyrpides N.C."/>
            <person name="Klenk H.P."/>
            <person name="Woyke T."/>
        </authorList>
    </citation>
    <scope>NUCLEOTIDE SEQUENCE [LARGE SCALE GENOMIC DNA]</scope>
    <source>
        <strain evidence="5">ATCC 27775 / DSM 1100 / LMG 10767 / O</strain>
    </source>
</reference>
<keyword evidence="5" id="KW-1185">Reference proteome</keyword>
<dbReference type="eggNOG" id="COG1705">
    <property type="taxonomic scope" value="Bacteria"/>
</dbReference>
<dbReference type="Gene3D" id="1.10.530.10">
    <property type="match status" value="1"/>
</dbReference>
<dbReference type="InterPro" id="IPR051056">
    <property type="entry name" value="Glycosyl_Hydrolase_73"/>
</dbReference>
<keyword evidence="1" id="KW-0378">Hydrolase</keyword>
<dbReference type="SMART" id="SM00047">
    <property type="entry name" value="LYZ2"/>
    <property type="match status" value="1"/>
</dbReference>
<sequence>MKTFKLDHLTVLQSKLRQTHHDVRRAVSRYWFQAALFSIVGYGISSRELSVDLHLNAASETVVAVQSLAPNPVNAAQTKDPVHPMNVSMLNFSTEGAAPVDRSPAASPPPVQESRPAGRGAATTRVNSLGELANTFQNVSFPDQDEVFEPASKRQSKRQKQLAYIQRFVDIAKTEQSKFGIPASITLAQGLLESDAGESPLSAKANNHFGIKCFSRTCGRGHCRNFTDDTHKDFFRVFPSAWESFRSHSELLQSARYRPLKKLGARNYADWAYGLSKAGYATDKKYAQKLIHLIEDLELYQHD</sequence>
<evidence type="ECO:0000313" key="4">
    <source>
        <dbReference type="EMBL" id="AEE50100.1"/>
    </source>
</evidence>
<protein>
    <submittedName>
        <fullName evidence="4">Mannosyl-glycoprotein endo-beta-N-acetylglucosamidase</fullName>
    </submittedName>
</protein>
<dbReference type="PANTHER" id="PTHR33308:SF9">
    <property type="entry name" value="PEPTIDOGLYCAN HYDROLASE FLGJ"/>
    <property type="match status" value="1"/>
</dbReference>
<dbReference type="Pfam" id="PF01832">
    <property type="entry name" value="Glucosaminidase"/>
    <property type="match status" value="1"/>
</dbReference>
<dbReference type="AlphaFoldDB" id="F4KT30"/>
<dbReference type="HOGENOM" id="CLU_968964_0_0_10"/>
<dbReference type="STRING" id="760192.Halhy_2218"/>
<dbReference type="KEGG" id="hhy:Halhy_2218"/>
<evidence type="ECO:0000259" key="3">
    <source>
        <dbReference type="SMART" id="SM00047"/>
    </source>
</evidence>
<dbReference type="Proteomes" id="UP000008461">
    <property type="component" value="Chromosome"/>
</dbReference>